<dbReference type="KEGG" id="caa:Caka_0981"/>
<evidence type="ECO:0000313" key="2">
    <source>
        <dbReference type="Proteomes" id="UP000000925"/>
    </source>
</evidence>
<organism evidence="1 2">
    <name type="scientific">Coraliomargarita akajimensis (strain DSM 45221 / IAM 15411 / JCM 23193 / KCTC 12865 / 04OKA010-24)</name>
    <dbReference type="NCBI Taxonomy" id="583355"/>
    <lineage>
        <taxon>Bacteria</taxon>
        <taxon>Pseudomonadati</taxon>
        <taxon>Verrucomicrobiota</taxon>
        <taxon>Opitutia</taxon>
        <taxon>Puniceicoccales</taxon>
        <taxon>Coraliomargaritaceae</taxon>
        <taxon>Coraliomargarita</taxon>
    </lineage>
</organism>
<dbReference type="STRING" id="583355.Caka_0981"/>
<dbReference type="PANTHER" id="PTHR43737:SF1">
    <property type="entry name" value="DUF1501 DOMAIN-CONTAINING PROTEIN"/>
    <property type="match status" value="1"/>
</dbReference>
<accession>D5ER10</accession>
<gene>
    <name evidence="1" type="ordered locus">Caka_0981</name>
</gene>
<evidence type="ECO:0008006" key="3">
    <source>
        <dbReference type="Google" id="ProtNLM"/>
    </source>
</evidence>
<dbReference type="InterPro" id="IPR010869">
    <property type="entry name" value="DUF1501"/>
</dbReference>
<dbReference type="RefSeq" id="WP_013042727.1">
    <property type="nucleotide sequence ID" value="NC_014008.1"/>
</dbReference>
<dbReference type="eggNOG" id="COG4102">
    <property type="taxonomic scope" value="Bacteria"/>
</dbReference>
<dbReference type="Proteomes" id="UP000000925">
    <property type="component" value="Chromosome"/>
</dbReference>
<dbReference type="AlphaFoldDB" id="D5ER10"/>
<proteinExistence type="predicted"/>
<evidence type="ECO:0000313" key="1">
    <source>
        <dbReference type="EMBL" id="ADE54003.1"/>
    </source>
</evidence>
<dbReference type="HOGENOM" id="CLU_032896_1_0_0"/>
<dbReference type="EMBL" id="CP001998">
    <property type="protein sequence ID" value="ADE54003.1"/>
    <property type="molecule type" value="Genomic_DNA"/>
</dbReference>
<name>D5ER10_CORAD</name>
<sequence length="479" mass="51361">MKRNLSRRAFLGELSCAAVGSTSILSGLLNLRLANNAAAANLPTVDDRKTLVCVMLAGGCDSYNLLVRRDGGYNEYSAARTDMALAQNSLLSLDQIAGNDGNLYGLHPACAELAEMFNGTGAFTGKRRLAFVANIGTLIQPTTLNQYNAGSVAIPKALFSHIDQIYQWQTSVPQGMTELTGWAGRMADVLHSTLNTGATAMSISLSGNNIYQIGNSTGQFSITNNGALLPTGNAAGLNSQTARKNYGMENLLAQTYNNVMQDALAEHMTESREAQEVFKSHYDQIDDSAVAALFPNTKFGQDMRAAAKTVAARSGLGLRRNTIYVTRGGWDHHGELLVTQNGMLDEISETISAYQQALEYFGVEDEVITYTSSDFGRTLRSNGRGTDHAWGGVQMVWGGPVEGGKVYGTFPSLALDGADDIGLGGRILPTTSVDEFFAEMACWFGVSTADMSYVLPNLSNFVNISSNPYPIGFVKPPTV</sequence>
<dbReference type="OrthoDB" id="9779968at2"/>
<reference evidence="1 2" key="1">
    <citation type="journal article" date="2010" name="Stand. Genomic Sci.">
        <title>Complete genome sequence of Coraliomargarita akajimensis type strain (04OKA010-24).</title>
        <authorList>
            <person name="Mavromatis K."/>
            <person name="Abt B."/>
            <person name="Brambilla E."/>
            <person name="Lapidus A."/>
            <person name="Copeland A."/>
            <person name="Deshpande S."/>
            <person name="Nolan M."/>
            <person name="Lucas S."/>
            <person name="Tice H."/>
            <person name="Cheng J.F."/>
            <person name="Han C."/>
            <person name="Detter J.C."/>
            <person name="Woyke T."/>
            <person name="Goodwin L."/>
            <person name="Pitluck S."/>
            <person name="Held B."/>
            <person name="Brettin T."/>
            <person name="Tapia R."/>
            <person name="Ivanova N."/>
            <person name="Mikhailova N."/>
            <person name="Pati A."/>
            <person name="Liolios K."/>
            <person name="Chen A."/>
            <person name="Palaniappan K."/>
            <person name="Land M."/>
            <person name="Hauser L."/>
            <person name="Chang Y.J."/>
            <person name="Jeffries C.D."/>
            <person name="Rohde M."/>
            <person name="Goker M."/>
            <person name="Bristow J."/>
            <person name="Eisen J.A."/>
            <person name="Markowitz V."/>
            <person name="Hugenholtz P."/>
            <person name="Klenk H.P."/>
            <person name="Kyrpides N.C."/>
        </authorList>
    </citation>
    <scope>NUCLEOTIDE SEQUENCE [LARGE SCALE GENOMIC DNA]</scope>
    <source>
        <strain evidence="2">DSM 45221 / IAM 15411 / JCM 23193 / KCTC 12865</strain>
    </source>
</reference>
<dbReference type="PANTHER" id="PTHR43737">
    <property type="entry name" value="BLL7424 PROTEIN"/>
    <property type="match status" value="1"/>
</dbReference>
<keyword evidence="2" id="KW-1185">Reference proteome</keyword>
<dbReference type="Pfam" id="PF07394">
    <property type="entry name" value="DUF1501"/>
    <property type="match status" value="1"/>
</dbReference>
<protein>
    <recommendedName>
        <fullName evidence="3">DUF1501 domain-containing protein</fullName>
    </recommendedName>
</protein>